<reference evidence="1 2" key="1">
    <citation type="submission" date="2020-04" db="EMBL/GenBank/DDBJ databases">
        <title>Whole-genome sequencing of Vibrio spp. from China reveals different genetic environments of blaCTX-M-14 among diverse lineages.</title>
        <authorList>
            <person name="Zheng Z."/>
            <person name="Ye L."/>
            <person name="Chen S."/>
        </authorList>
    </citation>
    <scope>NUCLEOTIDE SEQUENCE [LARGE SCALE GENOMIC DNA]</scope>
    <source>
        <strain evidence="1 2">Vb1636</strain>
    </source>
</reference>
<name>A0A0P7EVG1_VIBAL</name>
<evidence type="ECO:0000313" key="2">
    <source>
        <dbReference type="Proteomes" id="UP000565155"/>
    </source>
</evidence>
<dbReference type="OrthoDB" id="5818824at2"/>
<gene>
    <name evidence="1" type="ORF">HKB35_04525</name>
</gene>
<dbReference type="RefSeq" id="WP_025766737.1">
    <property type="nucleotide sequence ID" value="NZ_CAJDZJ010000013.1"/>
</dbReference>
<evidence type="ECO:0000313" key="1">
    <source>
        <dbReference type="EMBL" id="NMR72884.1"/>
    </source>
</evidence>
<dbReference type="AlphaFoldDB" id="A0A0P7EVG1"/>
<proteinExistence type="predicted"/>
<sequence>MKSKILFLLMLGAHFNAFSATNYQVNVVVTEPQSTFIFPTFEISSKGKSKTSFVDGCAYLGTLSEPSKNSIQLEATMSCNRDGATSRMEMPVFVLNSEGQSASYDLVENGIVMWKYSVEVKPSLKK</sequence>
<dbReference type="Proteomes" id="UP000565155">
    <property type="component" value="Unassembled WGS sequence"/>
</dbReference>
<dbReference type="STRING" id="663.BAU10_06075"/>
<accession>A0A0P7EVG1</accession>
<comment type="caution">
    <text evidence="1">The sequence shown here is derived from an EMBL/GenBank/DDBJ whole genome shotgun (WGS) entry which is preliminary data.</text>
</comment>
<organism evidence="1 2">
    <name type="scientific">Vibrio alginolyticus</name>
    <dbReference type="NCBI Taxonomy" id="663"/>
    <lineage>
        <taxon>Bacteria</taxon>
        <taxon>Pseudomonadati</taxon>
        <taxon>Pseudomonadota</taxon>
        <taxon>Gammaproteobacteria</taxon>
        <taxon>Vibrionales</taxon>
        <taxon>Vibrionaceae</taxon>
        <taxon>Vibrio</taxon>
    </lineage>
</organism>
<dbReference type="GeneID" id="75167942"/>
<protein>
    <submittedName>
        <fullName evidence="1">Uncharacterized protein</fullName>
    </submittedName>
</protein>
<dbReference type="EMBL" id="JABCMA010000002">
    <property type="protein sequence ID" value="NMR72884.1"/>
    <property type="molecule type" value="Genomic_DNA"/>
</dbReference>